<dbReference type="InterPro" id="IPR035919">
    <property type="entry name" value="EAL_sf"/>
</dbReference>
<dbReference type="RefSeq" id="WP_173748795.1">
    <property type="nucleotide sequence ID" value="NZ_JAAITA010000005.1"/>
</dbReference>
<evidence type="ECO:0000313" key="2">
    <source>
        <dbReference type="EMBL" id="NSJ85753.1"/>
    </source>
</evidence>
<dbReference type="Pfam" id="PF00563">
    <property type="entry name" value="EAL"/>
    <property type="match status" value="1"/>
</dbReference>
<dbReference type="Gene3D" id="3.20.20.450">
    <property type="entry name" value="EAL domain"/>
    <property type="match status" value="1"/>
</dbReference>
<gene>
    <name evidence="2" type="ORF">G5A70_06125</name>
</gene>
<protein>
    <submittedName>
        <fullName evidence="2">EAL domain-containing protein</fullName>
    </submittedName>
</protein>
<dbReference type="InterPro" id="IPR001633">
    <property type="entry name" value="EAL_dom"/>
</dbReference>
<organism evidence="2 3">
    <name type="scientific">Blautia hansenii</name>
    <name type="common">Ruminococcus hansenii</name>
    <dbReference type="NCBI Taxonomy" id="1322"/>
    <lineage>
        <taxon>Bacteria</taxon>
        <taxon>Bacillati</taxon>
        <taxon>Bacillota</taxon>
        <taxon>Clostridia</taxon>
        <taxon>Lachnospirales</taxon>
        <taxon>Lachnospiraceae</taxon>
        <taxon>Blautia</taxon>
    </lineage>
</organism>
<dbReference type="CDD" id="cd01948">
    <property type="entry name" value="EAL"/>
    <property type="match status" value="1"/>
</dbReference>
<sequence>MIFPDQFIPLFEQNGFCTELDLYMVELACRQIRQWMDEGKEAIPISVNQSKLLFYKDGYVENLCEIMERYHVPAKMITLEILEGLALGDAEGLNSRIRELKEKGFQISMDDFGSGYSSLNILCSLEIDELKLDRAFLMEMPGHKKWQQQIVMEQIAQLAKKMNMTTVAEGVETWEDEAFILKAGCDYGQGYYYSKPLCAAEFTEKYM</sequence>
<proteinExistence type="predicted"/>
<dbReference type="EMBL" id="JAAITA010000005">
    <property type="protein sequence ID" value="NSJ85753.1"/>
    <property type="molecule type" value="Genomic_DNA"/>
</dbReference>
<keyword evidence="3" id="KW-1185">Reference proteome</keyword>
<reference evidence="2 3" key="1">
    <citation type="journal article" date="2020" name="Cell Host Microbe">
        <title>Functional and Genomic Variation between Human-Derived Isolates of Lachnospiraceae Reveals Inter- and Intra-Species Diversity.</title>
        <authorList>
            <person name="Sorbara M.T."/>
            <person name="Littmann E.R."/>
            <person name="Fontana E."/>
            <person name="Moody T.U."/>
            <person name="Kohout C.E."/>
            <person name="Gjonbalaj M."/>
            <person name="Eaton V."/>
            <person name="Seok R."/>
            <person name="Leiner I.M."/>
            <person name="Pamer E.G."/>
        </authorList>
    </citation>
    <scope>NUCLEOTIDE SEQUENCE [LARGE SCALE GENOMIC DNA]</scope>
    <source>
        <strain evidence="2 3">MSK.15.26</strain>
    </source>
</reference>
<evidence type="ECO:0000259" key="1">
    <source>
        <dbReference type="PROSITE" id="PS50883"/>
    </source>
</evidence>
<dbReference type="PANTHER" id="PTHR33121">
    <property type="entry name" value="CYCLIC DI-GMP PHOSPHODIESTERASE PDEF"/>
    <property type="match status" value="1"/>
</dbReference>
<dbReference type="Proteomes" id="UP000822142">
    <property type="component" value="Unassembled WGS sequence"/>
</dbReference>
<dbReference type="SUPFAM" id="SSF141868">
    <property type="entry name" value="EAL domain-like"/>
    <property type="match status" value="1"/>
</dbReference>
<dbReference type="InterPro" id="IPR050706">
    <property type="entry name" value="Cyclic-di-GMP_PDE-like"/>
</dbReference>
<dbReference type="PANTHER" id="PTHR33121:SF70">
    <property type="entry name" value="SIGNALING PROTEIN YKOW"/>
    <property type="match status" value="1"/>
</dbReference>
<accession>A0ABX2I5M1</accession>
<evidence type="ECO:0000313" key="3">
    <source>
        <dbReference type="Proteomes" id="UP000822142"/>
    </source>
</evidence>
<feature type="domain" description="EAL" evidence="1">
    <location>
        <begin position="1"/>
        <end position="207"/>
    </location>
</feature>
<comment type="caution">
    <text evidence="2">The sequence shown here is derived from an EMBL/GenBank/DDBJ whole genome shotgun (WGS) entry which is preliminary data.</text>
</comment>
<dbReference type="PROSITE" id="PS50883">
    <property type="entry name" value="EAL"/>
    <property type="match status" value="1"/>
</dbReference>
<name>A0ABX2I5M1_BLAHA</name>
<dbReference type="SMART" id="SM00052">
    <property type="entry name" value="EAL"/>
    <property type="match status" value="1"/>
</dbReference>